<evidence type="ECO:0000313" key="5">
    <source>
        <dbReference type="Proteomes" id="UP000007590"/>
    </source>
</evidence>
<dbReference type="EMBL" id="CP003349">
    <property type="protein sequence ID" value="AFD07996.1"/>
    <property type="molecule type" value="Genomic_DNA"/>
</dbReference>
<keyword evidence="2" id="KW-0472">Membrane</keyword>
<protein>
    <recommendedName>
        <fullName evidence="3">Outer membrane protein beta-barrel domain-containing protein</fullName>
    </recommendedName>
</protein>
<dbReference type="SUPFAM" id="SSF56925">
    <property type="entry name" value="OMPA-like"/>
    <property type="match status" value="1"/>
</dbReference>
<evidence type="ECO:0000256" key="2">
    <source>
        <dbReference type="SAM" id="Phobius"/>
    </source>
</evidence>
<proteinExistence type="predicted"/>
<dbReference type="KEGG" id="scn:Solca_2977"/>
<dbReference type="STRING" id="929556.Solca_2977"/>
<evidence type="ECO:0000259" key="3">
    <source>
        <dbReference type="Pfam" id="PF13505"/>
    </source>
</evidence>
<keyword evidence="5" id="KW-1185">Reference proteome</keyword>
<feature type="domain" description="Outer membrane protein beta-barrel" evidence="3">
    <location>
        <begin position="46"/>
        <end position="220"/>
    </location>
</feature>
<keyword evidence="2" id="KW-0812">Transmembrane</keyword>
<keyword evidence="2" id="KW-1133">Transmembrane helix</keyword>
<dbReference type="Gene3D" id="2.40.160.20">
    <property type="match status" value="1"/>
</dbReference>
<accession>H8KNJ8</accession>
<dbReference type="InterPro" id="IPR027385">
    <property type="entry name" value="Beta-barrel_OMP"/>
</dbReference>
<dbReference type="eggNOG" id="ENOG50348EJ">
    <property type="taxonomic scope" value="Bacteria"/>
</dbReference>
<evidence type="ECO:0000256" key="1">
    <source>
        <dbReference type="ARBA" id="ARBA00022729"/>
    </source>
</evidence>
<evidence type="ECO:0000313" key="4">
    <source>
        <dbReference type="EMBL" id="AFD07996.1"/>
    </source>
</evidence>
<sequence>MIFAPLLKITILLNRCFQQSIPWLYNCFDQTNQTNQHMTKSKFSFFALVFMLLLSGSAFAQKGSWYIGGQGGYNSKTEKVTGRTEFKNNEWTFAPEVGTFLKDNLQLGVAVNLSGNKMEFGSFDSTVTKFSPVVYLRRFFKVSENFSTFVGVVGNFTTGSTKANDVKYDLSGYGANLSLGAAYALSSRFTAVGQYGFFGYKSTKTSIGDFENEVSDLGLNVNSLGPVFNIGIYYTFKK</sequence>
<dbReference type="HOGENOM" id="CLU_1165207_0_0_10"/>
<feature type="transmembrane region" description="Helical" evidence="2">
    <location>
        <begin position="42"/>
        <end position="60"/>
    </location>
</feature>
<keyword evidence="1" id="KW-0732">Signal</keyword>
<dbReference type="AlphaFoldDB" id="H8KNJ8"/>
<dbReference type="InterPro" id="IPR011250">
    <property type="entry name" value="OMP/PagP_B-barrel"/>
</dbReference>
<reference evidence="4" key="1">
    <citation type="submission" date="2012-02" db="EMBL/GenBank/DDBJ databases">
        <title>The complete genome of Solitalea canadensis DSM 3403.</title>
        <authorList>
            <consortium name="US DOE Joint Genome Institute (JGI-PGF)"/>
            <person name="Lucas S."/>
            <person name="Copeland A."/>
            <person name="Lapidus A."/>
            <person name="Glavina del Rio T."/>
            <person name="Dalin E."/>
            <person name="Tice H."/>
            <person name="Bruce D."/>
            <person name="Goodwin L."/>
            <person name="Pitluck S."/>
            <person name="Peters L."/>
            <person name="Ovchinnikova G."/>
            <person name="Lu M."/>
            <person name="Kyrpides N."/>
            <person name="Mavromatis K."/>
            <person name="Ivanova N."/>
            <person name="Brettin T."/>
            <person name="Detter J.C."/>
            <person name="Han C."/>
            <person name="Larimer F."/>
            <person name="Land M."/>
            <person name="Hauser L."/>
            <person name="Markowitz V."/>
            <person name="Cheng J.-F."/>
            <person name="Hugenholtz P."/>
            <person name="Woyke T."/>
            <person name="Wu D."/>
            <person name="Spring S."/>
            <person name="Schroeder M."/>
            <person name="Kopitz M."/>
            <person name="Brambilla E."/>
            <person name="Klenk H.-P."/>
            <person name="Eisen J.A."/>
        </authorList>
    </citation>
    <scope>NUCLEOTIDE SEQUENCE</scope>
    <source>
        <strain evidence="4">DSM 3403</strain>
    </source>
</reference>
<name>H8KNJ8_SOLCM</name>
<organism evidence="4 5">
    <name type="scientific">Solitalea canadensis (strain ATCC 29591 / DSM 3403 / JCM 21819 / LMG 8368 / NBRC 15130 / NCIMB 12057 / USAM 9D)</name>
    <name type="common">Flexibacter canadensis</name>
    <dbReference type="NCBI Taxonomy" id="929556"/>
    <lineage>
        <taxon>Bacteria</taxon>
        <taxon>Pseudomonadati</taxon>
        <taxon>Bacteroidota</taxon>
        <taxon>Sphingobacteriia</taxon>
        <taxon>Sphingobacteriales</taxon>
        <taxon>Sphingobacteriaceae</taxon>
        <taxon>Solitalea</taxon>
    </lineage>
</organism>
<gene>
    <name evidence="4" type="ordered locus">Solca_2977</name>
</gene>
<dbReference type="Pfam" id="PF13505">
    <property type="entry name" value="OMP_b-brl"/>
    <property type="match status" value="1"/>
</dbReference>
<dbReference type="Proteomes" id="UP000007590">
    <property type="component" value="Chromosome"/>
</dbReference>